<organism evidence="5 6">
    <name type="scientific">Glycomyces sambucus</name>
    <dbReference type="NCBI Taxonomy" id="380244"/>
    <lineage>
        <taxon>Bacteria</taxon>
        <taxon>Bacillati</taxon>
        <taxon>Actinomycetota</taxon>
        <taxon>Actinomycetes</taxon>
        <taxon>Glycomycetales</taxon>
        <taxon>Glycomycetaceae</taxon>
        <taxon>Glycomyces</taxon>
    </lineage>
</organism>
<dbReference type="Gene3D" id="3.40.50.10490">
    <property type="entry name" value="Glucose-6-phosphate isomerase like protein, domain 1"/>
    <property type="match status" value="1"/>
</dbReference>
<dbReference type="GO" id="GO:0009254">
    <property type="term" value="P:peptidoglycan turnover"/>
    <property type="evidence" value="ECO:0007669"/>
    <property type="project" value="TreeGrafter"/>
</dbReference>
<dbReference type="GO" id="GO:0097173">
    <property type="term" value="P:N-acetylmuramic acid catabolic process"/>
    <property type="evidence" value="ECO:0007669"/>
    <property type="project" value="UniProtKB-UniPathway"/>
</dbReference>
<keyword evidence="2 3" id="KW-0119">Carbohydrate metabolism</keyword>
<feature type="active site" evidence="3">
    <location>
        <position position="110"/>
    </location>
</feature>
<dbReference type="Pfam" id="PF20741">
    <property type="entry name" value="GKRP-like_C"/>
    <property type="match status" value="1"/>
</dbReference>
<comment type="catalytic activity">
    <reaction evidence="3">
        <text>N-acetyl-D-muramate 6-phosphate + H2O = N-acetyl-D-glucosamine 6-phosphate + (R)-lactate</text>
        <dbReference type="Rhea" id="RHEA:26410"/>
        <dbReference type="ChEBI" id="CHEBI:15377"/>
        <dbReference type="ChEBI" id="CHEBI:16004"/>
        <dbReference type="ChEBI" id="CHEBI:57513"/>
        <dbReference type="ChEBI" id="CHEBI:58722"/>
        <dbReference type="EC" id="4.2.1.126"/>
    </reaction>
</comment>
<gene>
    <name evidence="3" type="primary">murQ</name>
    <name evidence="5" type="ORF">SAMN05216298_4439</name>
</gene>
<comment type="pathway">
    <text evidence="3">Amino-sugar metabolism; N-acetylmuramate degradation.</text>
</comment>
<dbReference type="PANTHER" id="PTHR10088:SF4">
    <property type="entry name" value="GLUCOKINASE REGULATORY PROTEIN"/>
    <property type="match status" value="1"/>
</dbReference>
<dbReference type="CDD" id="cd05007">
    <property type="entry name" value="SIS_Etherase"/>
    <property type="match status" value="1"/>
</dbReference>
<evidence type="ECO:0000256" key="1">
    <source>
        <dbReference type="ARBA" id="ARBA00023239"/>
    </source>
</evidence>
<dbReference type="HAMAP" id="MF_00068">
    <property type="entry name" value="MurQ"/>
    <property type="match status" value="1"/>
</dbReference>
<evidence type="ECO:0000313" key="5">
    <source>
        <dbReference type="EMBL" id="SDL59861.1"/>
    </source>
</evidence>
<dbReference type="UniPathway" id="UPA00342"/>
<dbReference type="InterPro" id="IPR046348">
    <property type="entry name" value="SIS_dom_sf"/>
</dbReference>
<dbReference type="PANTHER" id="PTHR10088">
    <property type="entry name" value="GLUCOKINASE REGULATORY PROTEIN"/>
    <property type="match status" value="1"/>
</dbReference>
<dbReference type="Gene3D" id="1.10.8.1080">
    <property type="match status" value="1"/>
</dbReference>
<sequence length="293" mass="29794">MLATERADPRYAGIEELSTLDLARTMNEADASVSAAVAAVLPEVAAAIDAVADRLAKGGRLRYVGAGTAGRMAVMDAAECPPTFSTEPEFIKAIIAGGKAAEGGAVEGTEDDEAAGEAAIAADGIGPADAVVGLAASGRTPFVVAAVREARRRGALTVGLSCNTGTVLSDAAEHRIEVEVGPEVVAGSTRLKSGTAQKFVLNMVSTISMVRLGKVYRNYMVDMKVANQKLAARAVRMIREITGAGQEEAEAALAASGDRVKTAVVMLELGIDAAAAEARLALADGRLSGALAG</sequence>
<dbReference type="GO" id="GO:0016835">
    <property type="term" value="F:carbon-oxygen lyase activity"/>
    <property type="evidence" value="ECO:0007669"/>
    <property type="project" value="UniProtKB-UniRule"/>
</dbReference>
<comment type="similarity">
    <text evidence="3">Belongs to the GCKR-like family. MurNAc-6-P etherase subfamily.</text>
</comment>
<feature type="active site" description="Proton donor" evidence="3">
    <location>
        <position position="79"/>
    </location>
</feature>
<dbReference type="EMBL" id="FNGF01000007">
    <property type="protein sequence ID" value="SDL59861.1"/>
    <property type="molecule type" value="Genomic_DNA"/>
</dbReference>
<accession>A0A1G9LD34</accession>
<comment type="subunit">
    <text evidence="3">Homodimer.</text>
</comment>
<dbReference type="Pfam" id="PF22645">
    <property type="entry name" value="GKRP_SIS_N"/>
    <property type="match status" value="1"/>
</dbReference>
<evidence type="ECO:0000259" key="4">
    <source>
        <dbReference type="PROSITE" id="PS51464"/>
    </source>
</evidence>
<keyword evidence="1 3" id="KW-0456">Lyase</keyword>
<dbReference type="NCBIfam" id="NF003915">
    <property type="entry name" value="PRK05441.1"/>
    <property type="match status" value="1"/>
</dbReference>
<dbReference type="NCBIfam" id="NF009222">
    <property type="entry name" value="PRK12570.1"/>
    <property type="match status" value="1"/>
</dbReference>
<protein>
    <recommendedName>
        <fullName evidence="3">N-acetylmuramic acid 6-phosphate etherase</fullName>
        <shortName evidence="3">MurNAc-6-P etherase</shortName>
        <ecNumber evidence="3">4.2.1.126</ecNumber>
    </recommendedName>
    <alternativeName>
        <fullName evidence="3">N-acetylmuramic acid 6-phosphate hydrolase</fullName>
    </alternativeName>
    <alternativeName>
        <fullName evidence="3">N-acetylmuramic acid 6-phosphate lyase</fullName>
    </alternativeName>
</protein>
<reference evidence="6" key="1">
    <citation type="submission" date="2016-10" db="EMBL/GenBank/DDBJ databases">
        <authorList>
            <person name="Varghese N."/>
            <person name="Submissions S."/>
        </authorList>
    </citation>
    <scope>NUCLEOTIDE SEQUENCE [LARGE SCALE GENOMIC DNA]</scope>
    <source>
        <strain evidence="6">CGMCC 4.3147</strain>
    </source>
</reference>
<dbReference type="PROSITE" id="PS51464">
    <property type="entry name" value="SIS"/>
    <property type="match status" value="1"/>
</dbReference>
<dbReference type="NCBIfam" id="TIGR00274">
    <property type="entry name" value="N-acetylmuramic acid 6-phosphate etherase"/>
    <property type="match status" value="1"/>
</dbReference>
<dbReference type="Proteomes" id="UP000198662">
    <property type="component" value="Unassembled WGS sequence"/>
</dbReference>
<evidence type="ECO:0000313" key="6">
    <source>
        <dbReference type="Proteomes" id="UP000198662"/>
    </source>
</evidence>
<comment type="miscellaneous">
    <text evidence="3">A lyase-type mechanism (elimination/hydration) is suggested for the cleavage of the lactyl ether bond of MurNAc 6-phosphate, with the formation of an alpha,beta-unsaturated aldehyde intermediate with (E)-stereochemistry, followed by the syn addition of water to give product.</text>
</comment>
<dbReference type="PROSITE" id="PS01272">
    <property type="entry name" value="GCKR"/>
    <property type="match status" value="1"/>
</dbReference>
<dbReference type="GO" id="GO:0016803">
    <property type="term" value="F:ether hydrolase activity"/>
    <property type="evidence" value="ECO:0007669"/>
    <property type="project" value="TreeGrafter"/>
</dbReference>
<comment type="function">
    <text evidence="3">Specifically catalyzes the cleavage of the D-lactyl ether substituent of MurNAc 6-phosphate, producing GlcNAc 6-phosphate and D-lactate.</text>
</comment>
<dbReference type="InterPro" id="IPR040190">
    <property type="entry name" value="MURQ/GCKR"/>
</dbReference>
<dbReference type="OrthoDB" id="9813395at2"/>
<dbReference type="STRING" id="380244.SAMN05216298_4439"/>
<feature type="domain" description="SIS" evidence="4">
    <location>
        <begin position="51"/>
        <end position="214"/>
    </location>
</feature>
<dbReference type="SUPFAM" id="SSF53697">
    <property type="entry name" value="SIS domain"/>
    <property type="match status" value="1"/>
</dbReference>
<dbReference type="InterPro" id="IPR005488">
    <property type="entry name" value="Etherase_MurQ"/>
</dbReference>
<keyword evidence="6" id="KW-1185">Reference proteome</keyword>
<dbReference type="InterPro" id="IPR005486">
    <property type="entry name" value="Glucokinase_regulatory_CS"/>
</dbReference>
<evidence type="ECO:0000256" key="3">
    <source>
        <dbReference type="HAMAP-Rule" id="MF_00068"/>
    </source>
</evidence>
<name>A0A1G9LD34_9ACTN</name>
<evidence type="ECO:0000256" key="2">
    <source>
        <dbReference type="ARBA" id="ARBA00023277"/>
    </source>
</evidence>
<proteinExistence type="inferred from homology"/>
<dbReference type="EC" id="4.2.1.126" evidence="3"/>
<dbReference type="GO" id="GO:0046348">
    <property type="term" value="P:amino sugar catabolic process"/>
    <property type="evidence" value="ECO:0007669"/>
    <property type="project" value="InterPro"/>
</dbReference>
<dbReference type="GO" id="GO:0097367">
    <property type="term" value="F:carbohydrate derivative binding"/>
    <property type="evidence" value="ECO:0007669"/>
    <property type="project" value="InterPro"/>
</dbReference>
<dbReference type="AlphaFoldDB" id="A0A1G9LD34"/>
<dbReference type="InterPro" id="IPR001347">
    <property type="entry name" value="SIS_dom"/>
</dbReference>